<name>A0A699H422_TANCI</name>
<accession>A0A699H422</accession>
<feature type="compositionally biased region" description="Basic residues" evidence="1">
    <location>
        <begin position="256"/>
        <end position="266"/>
    </location>
</feature>
<proteinExistence type="predicted"/>
<dbReference type="PANTHER" id="PTHR37610:SF6">
    <property type="entry name" value="GAG-POLYPEPTIDE OF LTR COPIA-TYPE-RELATED"/>
    <property type="match status" value="1"/>
</dbReference>
<reference evidence="3" key="1">
    <citation type="journal article" date="2019" name="Sci. Rep.">
        <title>Draft genome of Tanacetum cinerariifolium, the natural source of mosquito coil.</title>
        <authorList>
            <person name="Yamashiro T."/>
            <person name="Shiraishi A."/>
            <person name="Satake H."/>
            <person name="Nakayama K."/>
        </authorList>
    </citation>
    <scope>NUCLEOTIDE SEQUENCE</scope>
</reference>
<dbReference type="GO" id="GO:0051213">
    <property type="term" value="F:dioxygenase activity"/>
    <property type="evidence" value="ECO:0007669"/>
    <property type="project" value="UniProtKB-KW"/>
</dbReference>
<keyword evidence="3" id="KW-0560">Oxidoreductase</keyword>
<organism evidence="3">
    <name type="scientific">Tanacetum cinerariifolium</name>
    <name type="common">Dalmatian daisy</name>
    <name type="synonym">Chrysanthemum cinerariifolium</name>
    <dbReference type="NCBI Taxonomy" id="118510"/>
    <lineage>
        <taxon>Eukaryota</taxon>
        <taxon>Viridiplantae</taxon>
        <taxon>Streptophyta</taxon>
        <taxon>Embryophyta</taxon>
        <taxon>Tracheophyta</taxon>
        <taxon>Spermatophyta</taxon>
        <taxon>Magnoliopsida</taxon>
        <taxon>eudicotyledons</taxon>
        <taxon>Gunneridae</taxon>
        <taxon>Pentapetalae</taxon>
        <taxon>asterids</taxon>
        <taxon>campanulids</taxon>
        <taxon>Asterales</taxon>
        <taxon>Asteraceae</taxon>
        <taxon>Asteroideae</taxon>
        <taxon>Anthemideae</taxon>
        <taxon>Anthemidinae</taxon>
        <taxon>Tanacetum</taxon>
    </lineage>
</organism>
<gene>
    <name evidence="3" type="ORF">Tci_304684</name>
</gene>
<keyword evidence="3" id="KW-0223">Dioxygenase</keyword>
<protein>
    <submittedName>
        <fullName evidence="3">Cysteamine dioxygenase</fullName>
    </submittedName>
</protein>
<dbReference type="AlphaFoldDB" id="A0A699H422"/>
<sequence>MASSTPEPTPLALFQNPLYLHPPDGPSSLIVQEKLNGAQNYRAWKRALEIGLSTKGKLGFVKGTVVRSATDENLAELWDTCNNMMICWIMGYVSESIAGSIMFVGTDTYKITQSGSFVGGYYTKMKCVWEELDNINMLPVLVVVTPEISVFLGALNKQKEEQRLLQFLNGLKEHFSHQMSQILMIDPLPSVKVACSLLQQEESQRLLFKSSANIESSALLSKGVVKDKCSICDFKWHPPKKCWEKVGYPYWHSKYKGPHQSRHSRQRQSQGQNRNQNATRTDVHVESGNIIFTPQQFEQLLKSMQQMNSFCAEDELDQH</sequence>
<evidence type="ECO:0000313" key="3">
    <source>
        <dbReference type="EMBL" id="GEX32709.1"/>
    </source>
</evidence>
<dbReference type="Pfam" id="PF14244">
    <property type="entry name" value="Retrotran_gag_3"/>
    <property type="match status" value="1"/>
</dbReference>
<evidence type="ECO:0000259" key="2">
    <source>
        <dbReference type="Pfam" id="PF14244"/>
    </source>
</evidence>
<dbReference type="EMBL" id="BKCJ010101881">
    <property type="protein sequence ID" value="GEX32709.1"/>
    <property type="molecule type" value="Genomic_DNA"/>
</dbReference>
<comment type="caution">
    <text evidence="3">The sequence shown here is derived from an EMBL/GenBank/DDBJ whole genome shotgun (WGS) entry which is preliminary data.</text>
</comment>
<dbReference type="InterPro" id="IPR029472">
    <property type="entry name" value="Copia-like_N"/>
</dbReference>
<dbReference type="PANTHER" id="PTHR37610">
    <property type="entry name" value="CCHC-TYPE DOMAIN-CONTAINING PROTEIN"/>
    <property type="match status" value="1"/>
</dbReference>
<feature type="domain" description="Retrotransposon Copia-like N-terminal" evidence="2">
    <location>
        <begin position="21"/>
        <end position="65"/>
    </location>
</feature>
<evidence type="ECO:0000256" key="1">
    <source>
        <dbReference type="SAM" id="MobiDB-lite"/>
    </source>
</evidence>
<feature type="region of interest" description="Disordered" evidence="1">
    <location>
        <begin position="256"/>
        <end position="285"/>
    </location>
</feature>
<feature type="compositionally biased region" description="Low complexity" evidence="1">
    <location>
        <begin position="267"/>
        <end position="277"/>
    </location>
</feature>